<keyword evidence="5" id="KW-1185">Reference proteome</keyword>
<reference evidence="4" key="2">
    <citation type="submission" date="2020-09" db="EMBL/GenBank/DDBJ databases">
        <authorList>
            <person name="Sun Q."/>
            <person name="Zhou Y."/>
        </authorList>
    </citation>
    <scope>NUCLEOTIDE SEQUENCE</scope>
    <source>
        <strain evidence="4">CGMCC 1.15178</strain>
    </source>
</reference>
<dbReference type="InterPro" id="IPR019606">
    <property type="entry name" value="GerMN"/>
</dbReference>
<accession>A0A916YWN4</accession>
<dbReference type="AlphaFoldDB" id="A0A916YWN4"/>
<evidence type="ECO:0000313" key="5">
    <source>
        <dbReference type="Proteomes" id="UP000612456"/>
    </source>
</evidence>
<sequence length="182" mass="20332">MKRSTASRLLLVLITTAAILTVSACGSRTDNTQGGSVNQQQPAPEPVPLTEKKSETIKVYYADEQLTELLEQQTEIQYEDELDKVKNAYKALQKDGKDGEMSLWKHIDLLDVKLEDSAITLNVHLNDLGRFGAPGEQMAIDALQKTLFQFDEVTSLEILVDGEKEESLMGHVELDHPFTKDQ</sequence>
<dbReference type="RefSeq" id="WP_188992137.1">
    <property type="nucleotide sequence ID" value="NZ_BMHP01000002.1"/>
</dbReference>
<keyword evidence="2" id="KW-0732">Signal</keyword>
<evidence type="ECO:0000256" key="1">
    <source>
        <dbReference type="SAM" id="MobiDB-lite"/>
    </source>
</evidence>
<name>A0A916YWN4_9BACL</name>
<feature type="signal peptide" evidence="2">
    <location>
        <begin position="1"/>
        <end position="24"/>
    </location>
</feature>
<dbReference type="Pfam" id="PF10646">
    <property type="entry name" value="Germane"/>
    <property type="match status" value="1"/>
</dbReference>
<protein>
    <recommendedName>
        <fullName evidence="3">GerMN domain-containing protein</fullName>
    </recommendedName>
</protein>
<feature type="domain" description="GerMN" evidence="3">
    <location>
        <begin position="58"/>
        <end position="165"/>
    </location>
</feature>
<dbReference type="PROSITE" id="PS51257">
    <property type="entry name" value="PROKAR_LIPOPROTEIN"/>
    <property type="match status" value="1"/>
</dbReference>
<organism evidence="4 5">
    <name type="scientific">Paenibacillus nasutitermitis</name>
    <dbReference type="NCBI Taxonomy" id="1652958"/>
    <lineage>
        <taxon>Bacteria</taxon>
        <taxon>Bacillati</taxon>
        <taxon>Bacillota</taxon>
        <taxon>Bacilli</taxon>
        <taxon>Bacillales</taxon>
        <taxon>Paenibacillaceae</taxon>
        <taxon>Paenibacillus</taxon>
    </lineage>
</organism>
<feature type="region of interest" description="Disordered" evidence="1">
    <location>
        <begin position="28"/>
        <end position="50"/>
    </location>
</feature>
<proteinExistence type="predicted"/>
<dbReference type="Proteomes" id="UP000612456">
    <property type="component" value="Unassembled WGS sequence"/>
</dbReference>
<reference evidence="4" key="1">
    <citation type="journal article" date="2014" name="Int. J. Syst. Evol. Microbiol.">
        <title>Complete genome sequence of Corynebacterium casei LMG S-19264T (=DSM 44701T), isolated from a smear-ripened cheese.</title>
        <authorList>
            <consortium name="US DOE Joint Genome Institute (JGI-PGF)"/>
            <person name="Walter F."/>
            <person name="Albersmeier A."/>
            <person name="Kalinowski J."/>
            <person name="Ruckert C."/>
        </authorList>
    </citation>
    <scope>NUCLEOTIDE SEQUENCE</scope>
    <source>
        <strain evidence="4">CGMCC 1.15178</strain>
    </source>
</reference>
<feature type="chain" id="PRO_5037758257" description="GerMN domain-containing protein" evidence="2">
    <location>
        <begin position="25"/>
        <end position="182"/>
    </location>
</feature>
<evidence type="ECO:0000256" key="2">
    <source>
        <dbReference type="SAM" id="SignalP"/>
    </source>
</evidence>
<comment type="caution">
    <text evidence="4">The sequence shown here is derived from an EMBL/GenBank/DDBJ whole genome shotgun (WGS) entry which is preliminary data.</text>
</comment>
<evidence type="ECO:0000259" key="3">
    <source>
        <dbReference type="Pfam" id="PF10646"/>
    </source>
</evidence>
<feature type="compositionally biased region" description="Polar residues" evidence="1">
    <location>
        <begin position="28"/>
        <end position="42"/>
    </location>
</feature>
<dbReference type="EMBL" id="BMHP01000002">
    <property type="protein sequence ID" value="GGD64784.1"/>
    <property type="molecule type" value="Genomic_DNA"/>
</dbReference>
<gene>
    <name evidence="4" type="ORF">GCM10010911_23210</name>
</gene>
<evidence type="ECO:0000313" key="4">
    <source>
        <dbReference type="EMBL" id="GGD64784.1"/>
    </source>
</evidence>